<dbReference type="InterPro" id="IPR000515">
    <property type="entry name" value="MetI-like"/>
</dbReference>
<keyword evidence="3 8" id="KW-0813">Transport</keyword>
<evidence type="ECO:0000256" key="5">
    <source>
        <dbReference type="ARBA" id="ARBA00022692"/>
    </source>
</evidence>
<dbReference type="PROSITE" id="PS50928">
    <property type="entry name" value="ABC_TM1"/>
    <property type="match status" value="1"/>
</dbReference>
<evidence type="ECO:0000256" key="2">
    <source>
        <dbReference type="ARBA" id="ARBA00007069"/>
    </source>
</evidence>
<comment type="caution">
    <text evidence="10">The sequence shown here is derived from an EMBL/GenBank/DDBJ whole genome shotgun (WGS) entry which is preliminary data.</text>
</comment>
<evidence type="ECO:0000256" key="6">
    <source>
        <dbReference type="ARBA" id="ARBA00022989"/>
    </source>
</evidence>
<feature type="transmembrane region" description="Helical" evidence="8">
    <location>
        <begin position="160"/>
        <end position="183"/>
    </location>
</feature>
<reference evidence="10 11" key="1">
    <citation type="submission" date="2016-01" db="EMBL/GenBank/DDBJ databases">
        <title>High potential of lignocellulose degradation of a new Verrucomicrobia species.</title>
        <authorList>
            <person name="Wang Y."/>
            <person name="Shi Y."/>
            <person name="Qiu Z."/>
            <person name="Liu S."/>
            <person name="Yang H."/>
        </authorList>
    </citation>
    <scope>NUCLEOTIDE SEQUENCE [LARGE SCALE GENOMIC DNA]</scope>
    <source>
        <strain evidence="10 11">TSB47</strain>
    </source>
</reference>
<evidence type="ECO:0000313" key="10">
    <source>
        <dbReference type="EMBL" id="OAM89127.1"/>
    </source>
</evidence>
<dbReference type="STRING" id="1184151.AW736_14795"/>
<name>A0A178IIP6_9BACT</name>
<keyword evidence="6 8" id="KW-1133">Transmembrane helix</keyword>
<evidence type="ECO:0000256" key="7">
    <source>
        <dbReference type="ARBA" id="ARBA00023136"/>
    </source>
</evidence>
<dbReference type="OrthoDB" id="9807047at2"/>
<gene>
    <name evidence="10" type="ORF">AW736_14795</name>
</gene>
<dbReference type="Pfam" id="PF00528">
    <property type="entry name" value="BPD_transp_1"/>
    <property type="match status" value="1"/>
</dbReference>
<sequence>MQAVAKLETNNPRARAPRLTGWLLLAPMLAWLLLFVVAPMAILLVYSFCQRDDLGRVVHEFTWENYARVFDPIYLNILGRSVGYAAITTVICIAVGFPAAWFIARQTPVMRNRLVMLVMIPFWTSFLIRTYAWITILKEQGLLNGLLQAASLTSGPIEFLYTPAAVIIGLVYAYLPFMILPIYGSAEKLDFALVEAAYDLGAGPVRVFREVIIPLTRPGIAAGTLLTFVPAIGMFAITDLMGGAKVPMIGNVIQKQFGGARNAPFGAALGVIFTLLFILAYILVQRRGTRVSKAKAHKT</sequence>
<dbReference type="GO" id="GO:0055085">
    <property type="term" value="P:transmembrane transport"/>
    <property type="evidence" value="ECO:0007669"/>
    <property type="project" value="InterPro"/>
</dbReference>
<feature type="transmembrane region" description="Helical" evidence="8">
    <location>
        <begin position="219"/>
        <end position="238"/>
    </location>
</feature>
<comment type="subcellular location">
    <subcellularLocation>
        <location evidence="1 8">Cell membrane</location>
        <topology evidence="1 8">Multi-pass membrane protein</topology>
    </subcellularLocation>
</comment>
<evidence type="ECO:0000313" key="11">
    <source>
        <dbReference type="Proteomes" id="UP000078486"/>
    </source>
</evidence>
<protein>
    <submittedName>
        <fullName evidence="10">ABC transporter permease</fullName>
    </submittedName>
</protein>
<keyword evidence="4" id="KW-1003">Cell membrane</keyword>
<evidence type="ECO:0000256" key="8">
    <source>
        <dbReference type="RuleBase" id="RU363032"/>
    </source>
</evidence>
<evidence type="ECO:0000256" key="4">
    <source>
        <dbReference type="ARBA" id="ARBA00022475"/>
    </source>
</evidence>
<dbReference type="CDD" id="cd06261">
    <property type="entry name" value="TM_PBP2"/>
    <property type="match status" value="1"/>
</dbReference>
<dbReference type="AlphaFoldDB" id="A0A178IIP6"/>
<evidence type="ECO:0000259" key="9">
    <source>
        <dbReference type="PROSITE" id="PS50928"/>
    </source>
</evidence>
<dbReference type="PANTHER" id="PTHR42929">
    <property type="entry name" value="INNER MEMBRANE ABC TRANSPORTER PERMEASE PROTEIN YDCU-RELATED-RELATED"/>
    <property type="match status" value="1"/>
</dbReference>
<dbReference type="SUPFAM" id="SSF161098">
    <property type="entry name" value="MetI-like"/>
    <property type="match status" value="1"/>
</dbReference>
<keyword evidence="5 8" id="KW-0812">Transmembrane</keyword>
<dbReference type="Gene3D" id="1.10.3720.10">
    <property type="entry name" value="MetI-like"/>
    <property type="match status" value="1"/>
</dbReference>
<feature type="transmembrane region" description="Helical" evidence="8">
    <location>
        <begin position="265"/>
        <end position="284"/>
    </location>
</feature>
<keyword evidence="7 8" id="KW-0472">Membrane</keyword>
<feature type="transmembrane region" description="Helical" evidence="8">
    <location>
        <begin position="21"/>
        <end position="46"/>
    </location>
</feature>
<dbReference type="PANTHER" id="PTHR42929:SF1">
    <property type="entry name" value="INNER MEMBRANE ABC TRANSPORTER PERMEASE PROTEIN YDCU-RELATED"/>
    <property type="match status" value="1"/>
</dbReference>
<dbReference type="GO" id="GO:0005886">
    <property type="term" value="C:plasma membrane"/>
    <property type="evidence" value="ECO:0007669"/>
    <property type="project" value="UniProtKB-SubCell"/>
</dbReference>
<feature type="domain" description="ABC transmembrane type-1" evidence="9">
    <location>
        <begin position="78"/>
        <end position="284"/>
    </location>
</feature>
<feature type="transmembrane region" description="Helical" evidence="8">
    <location>
        <begin position="82"/>
        <end position="102"/>
    </location>
</feature>
<comment type="similarity">
    <text evidence="2">Belongs to the binding-protein-dependent transport system permease family. CysTW subfamily.</text>
</comment>
<dbReference type="Proteomes" id="UP000078486">
    <property type="component" value="Unassembled WGS sequence"/>
</dbReference>
<organism evidence="10 11">
    <name type="scientific">Termitidicoccus mucosus</name>
    <dbReference type="NCBI Taxonomy" id="1184151"/>
    <lineage>
        <taxon>Bacteria</taxon>
        <taxon>Pseudomonadati</taxon>
        <taxon>Verrucomicrobiota</taxon>
        <taxon>Opitutia</taxon>
        <taxon>Opitutales</taxon>
        <taxon>Opitutaceae</taxon>
        <taxon>Termitidicoccus</taxon>
    </lineage>
</organism>
<evidence type="ECO:0000256" key="1">
    <source>
        <dbReference type="ARBA" id="ARBA00004651"/>
    </source>
</evidence>
<proteinExistence type="inferred from homology"/>
<keyword evidence="11" id="KW-1185">Reference proteome</keyword>
<feature type="transmembrane region" description="Helical" evidence="8">
    <location>
        <begin position="114"/>
        <end position="134"/>
    </location>
</feature>
<accession>A0A178IIP6</accession>
<dbReference type="InterPro" id="IPR035906">
    <property type="entry name" value="MetI-like_sf"/>
</dbReference>
<dbReference type="EMBL" id="LRRQ01000104">
    <property type="protein sequence ID" value="OAM89127.1"/>
    <property type="molecule type" value="Genomic_DNA"/>
</dbReference>
<evidence type="ECO:0000256" key="3">
    <source>
        <dbReference type="ARBA" id="ARBA00022448"/>
    </source>
</evidence>